<dbReference type="Gene3D" id="3.40.50.620">
    <property type="entry name" value="HUPs"/>
    <property type="match status" value="1"/>
</dbReference>
<evidence type="ECO:0000256" key="12">
    <source>
        <dbReference type="ARBA" id="ARBA00022917"/>
    </source>
</evidence>
<keyword evidence="9" id="KW-0547">Nucleotide-binding</keyword>
<dbReference type="InterPro" id="IPR032678">
    <property type="entry name" value="tRNA-synt_1_cat_dom"/>
</dbReference>
<evidence type="ECO:0000256" key="13">
    <source>
        <dbReference type="ARBA" id="ARBA00023146"/>
    </source>
</evidence>
<evidence type="ECO:0000256" key="8">
    <source>
        <dbReference type="ARBA" id="ARBA00022723"/>
    </source>
</evidence>
<dbReference type="Pfam" id="PF09190">
    <property type="entry name" value="DALR_2"/>
    <property type="match status" value="1"/>
</dbReference>
<sequence>MSIRLFDTVTQSLRDFEPRVPGHVSIYVCGPTVQAAPHIGHLRSALAYDLWRRWFTHRGFDVTFVRNVTDVDDKILAAAGSEEWWALAYRIEGEFSAAATALGILPPTYEPRATGHITDIVALIGRLVDRGHAYAADDDSGDVYFSVTSWPDYGQLTRQSPDDVEADASAVERGKRDPRDFAMWKGHKPSEPETAAWPSPWGAGRPGWHIECSAMATRYLGSSFDIHGGGLDLRFPHHENELAQSRAAGDEFANTWLHNGLVTVGGKKMSKSVGNVMSATDLLGQTDAVTARYFLLASHYRSTMDINDGSLTEAAAAWDRIRQFASRTAARVTDATQVPDAFAAAMDDDLGIPAALAVLHDTVRAGNTALDAADETAVAARANDVAAMTAVLGLDTQIDESGASHAALAVLVDRLVTERNAARERKDWPTADRIRDDLDAAGIAVEDGSESTRWTING</sequence>
<keyword evidence="13" id="KW-0030">Aminoacyl-tRNA synthetase</keyword>
<evidence type="ECO:0000256" key="7">
    <source>
        <dbReference type="ARBA" id="ARBA00022598"/>
    </source>
</evidence>
<name>A0A6J6FLM2_9ZZZZ</name>
<evidence type="ECO:0000256" key="5">
    <source>
        <dbReference type="ARBA" id="ARBA00014738"/>
    </source>
</evidence>
<feature type="domain" description="Cysteinyl-tRNA synthetase class Ia DALR" evidence="17">
    <location>
        <begin position="341"/>
        <end position="403"/>
    </location>
</feature>
<organism evidence="18">
    <name type="scientific">freshwater metagenome</name>
    <dbReference type="NCBI Taxonomy" id="449393"/>
    <lineage>
        <taxon>unclassified sequences</taxon>
        <taxon>metagenomes</taxon>
        <taxon>ecological metagenomes</taxon>
    </lineage>
</organism>
<dbReference type="HAMAP" id="MF_00041">
    <property type="entry name" value="Cys_tRNA_synth"/>
    <property type="match status" value="1"/>
</dbReference>
<dbReference type="AlphaFoldDB" id="A0A6J6FLM2"/>
<keyword evidence="10" id="KW-0862">Zinc</keyword>
<dbReference type="GO" id="GO:0006423">
    <property type="term" value="P:cysteinyl-tRNA aminoacylation"/>
    <property type="evidence" value="ECO:0007669"/>
    <property type="project" value="InterPro"/>
</dbReference>
<dbReference type="GO" id="GO:0004817">
    <property type="term" value="F:cysteine-tRNA ligase activity"/>
    <property type="evidence" value="ECO:0007669"/>
    <property type="project" value="UniProtKB-EC"/>
</dbReference>
<dbReference type="NCBIfam" id="TIGR00435">
    <property type="entry name" value="cysS"/>
    <property type="match status" value="1"/>
</dbReference>
<dbReference type="EMBL" id="CAEZUE010000011">
    <property type="protein sequence ID" value="CAB4585378.1"/>
    <property type="molecule type" value="Genomic_DNA"/>
</dbReference>
<dbReference type="InterPro" id="IPR056411">
    <property type="entry name" value="CysS_C"/>
</dbReference>
<comment type="subcellular location">
    <subcellularLocation>
        <location evidence="2">Cytoplasm</location>
    </subcellularLocation>
</comment>
<dbReference type="Gene3D" id="1.20.120.1910">
    <property type="entry name" value="Cysteine-tRNA ligase, C-terminal anti-codon recognition domain"/>
    <property type="match status" value="1"/>
</dbReference>
<evidence type="ECO:0000256" key="2">
    <source>
        <dbReference type="ARBA" id="ARBA00004496"/>
    </source>
</evidence>
<dbReference type="SUPFAM" id="SSF47323">
    <property type="entry name" value="Anticodon-binding domain of a subclass of class I aminoacyl-tRNA synthetases"/>
    <property type="match status" value="1"/>
</dbReference>
<dbReference type="SUPFAM" id="SSF52374">
    <property type="entry name" value="Nucleotidylyl transferase"/>
    <property type="match status" value="1"/>
</dbReference>
<dbReference type="PRINTS" id="PR00983">
    <property type="entry name" value="TRNASYNTHCYS"/>
</dbReference>
<gene>
    <name evidence="18" type="ORF">UFOPK1788_00182</name>
</gene>
<dbReference type="EC" id="6.1.1.16" evidence="4"/>
<evidence type="ECO:0000256" key="1">
    <source>
        <dbReference type="ARBA" id="ARBA00001947"/>
    </source>
</evidence>
<feature type="region of interest" description="Disordered" evidence="16">
    <location>
        <begin position="156"/>
        <end position="200"/>
    </location>
</feature>
<keyword evidence="12" id="KW-0648">Protein biosynthesis</keyword>
<comment type="cofactor">
    <cofactor evidence="1">
        <name>Zn(2+)</name>
        <dbReference type="ChEBI" id="CHEBI:29105"/>
    </cofactor>
</comment>
<evidence type="ECO:0000259" key="17">
    <source>
        <dbReference type="SMART" id="SM00840"/>
    </source>
</evidence>
<evidence type="ECO:0000256" key="4">
    <source>
        <dbReference type="ARBA" id="ARBA00012832"/>
    </source>
</evidence>
<dbReference type="GO" id="GO:0005524">
    <property type="term" value="F:ATP binding"/>
    <property type="evidence" value="ECO:0007669"/>
    <property type="project" value="UniProtKB-KW"/>
</dbReference>
<dbReference type="PANTHER" id="PTHR10890">
    <property type="entry name" value="CYSTEINYL-TRNA SYNTHETASE"/>
    <property type="match status" value="1"/>
</dbReference>
<keyword evidence="11" id="KW-0067">ATP-binding</keyword>
<evidence type="ECO:0000256" key="6">
    <source>
        <dbReference type="ARBA" id="ARBA00022490"/>
    </source>
</evidence>
<evidence type="ECO:0000256" key="14">
    <source>
        <dbReference type="ARBA" id="ARBA00031499"/>
    </source>
</evidence>
<comment type="catalytic activity">
    <reaction evidence="15">
        <text>tRNA(Cys) + L-cysteine + ATP = L-cysteinyl-tRNA(Cys) + AMP + diphosphate</text>
        <dbReference type="Rhea" id="RHEA:17773"/>
        <dbReference type="Rhea" id="RHEA-COMP:9661"/>
        <dbReference type="Rhea" id="RHEA-COMP:9679"/>
        <dbReference type="ChEBI" id="CHEBI:30616"/>
        <dbReference type="ChEBI" id="CHEBI:33019"/>
        <dbReference type="ChEBI" id="CHEBI:35235"/>
        <dbReference type="ChEBI" id="CHEBI:78442"/>
        <dbReference type="ChEBI" id="CHEBI:78517"/>
        <dbReference type="ChEBI" id="CHEBI:456215"/>
        <dbReference type="EC" id="6.1.1.16"/>
    </reaction>
</comment>
<dbReference type="InterPro" id="IPR015273">
    <property type="entry name" value="Cys-tRNA-synt_Ia_DALR"/>
</dbReference>
<dbReference type="Pfam" id="PF01406">
    <property type="entry name" value="tRNA-synt_1e"/>
    <property type="match status" value="1"/>
</dbReference>
<dbReference type="Pfam" id="PF23493">
    <property type="entry name" value="CysS_C"/>
    <property type="match status" value="1"/>
</dbReference>
<dbReference type="FunFam" id="3.40.50.620:FF:000068">
    <property type="entry name" value="Cysteine--tRNA ligase"/>
    <property type="match status" value="1"/>
</dbReference>
<dbReference type="GO" id="GO:0005829">
    <property type="term" value="C:cytosol"/>
    <property type="evidence" value="ECO:0007669"/>
    <property type="project" value="TreeGrafter"/>
</dbReference>
<evidence type="ECO:0000313" key="18">
    <source>
        <dbReference type="EMBL" id="CAB4585378.1"/>
    </source>
</evidence>
<dbReference type="SMART" id="SM00840">
    <property type="entry name" value="DALR_2"/>
    <property type="match status" value="1"/>
</dbReference>
<feature type="compositionally biased region" description="Basic and acidic residues" evidence="16">
    <location>
        <begin position="170"/>
        <end position="182"/>
    </location>
</feature>
<evidence type="ECO:0000256" key="9">
    <source>
        <dbReference type="ARBA" id="ARBA00022741"/>
    </source>
</evidence>
<keyword evidence="7" id="KW-0436">Ligase</keyword>
<proteinExistence type="inferred from homology"/>
<keyword evidence="6" id="KW-0963">Cytoplasm</keyword>
<evidence type="ECO:0000256" key="16">
    <source>
        <dbReference type="SAM" id="MobiDB-lite"/>
    </source>
</evidence>
<evidence type="ECO:0000256" key="10">
    <source>
        <dbReference type="ARBA" id="ARBA00022833"/>
    </source>
</evidence>
<dbReference type="GO" id="GO:0046872">
    <property type="term" value="F:metal ion binding"/>
    <property type="evidence" value="ECO:0007669"/>
    <property type="project" value="UniProtKB-KW"/>
</dbReference>
<evidence type="ECO:0000256" key="11">
    <source>
        <dbReference type="ARBA" id="ARBA00022840"/>
    </source>
</evidence>
<dbReference type="PANTHER" id="PTHR10890:SF30">
    <property type="entry name" value="CYSTEINE--TRNA LIGASE"/>
    <property type="match status" value="1"/>
</dbReference>
<keyword evidence="8" id="KW-0479">Metal-binding</keyword>
<comment type="similarity">
    <text evidence="3">Belongs to the class-I aminoacyl-tRNA synthetase family.</text>
</comment>
<evidence type="ECO:0000256" key="15">
    <source>
        <dbReference type="ARBA" id="ARBA00047398"/>
    </source>
</evidence>
<dbReference type="CDD" id="cd00672">
    <property type="entry name" value="CysRS_core"/>
    <property type="match status" value="1"/>
</dbReference>
<accession>A0A6J6FLM2</accession>
<dbReference type="InterPro" id="IPR024909">
    <property type="entry name" value="Cys-tRNA/MSH_ligase"/>
</dbReference>
<protein>
    <recommendedName>
        <fullName evidence="5">Cysteine--tRNA ligase</fullName>
        <ecNumber evidence="4">6.1.1.16</ecNumber>
    </recommendedName>
    <alternativeName>
        <fullName evidence="14">Cysteinyl-tRNA synthetase</fullName>
    </alternativeName>
</protein>
<dbReference type="InterPro" id="IPR014729">
    <property type="entry name" value="Rossmann-like_a/b/a_fold"/>
</dbReference>
<dbReference type="InterPro" id="IPR015803">
    <property type="entry name" value="Cys-tRNA-ligase"/>
</dbReference>
<dbReference type="InterPro" id="IPR009080">
    <property type="entry name" value="tRNAsynth_Ia_anticodon-bd"/>
</dbReference>
<evidence type="ECO:0000256" key="3">
    <source>
        <dbReference type="ARBA" id="ARBA00005594"/>
    </source>
</evidence>
<reference evidence="18" key="1">
    <citation type="submission" date="2020-05" db="EMBL/GenBank/DDBJ databases">
        <authorList>
            <person name="Chiriac C."/>
            <person name="Salcher M."/>
            <person name="Ghai R."/>
            <person name="Kavagutti S V."/>
        </authorList>
    </citation>
    <scope>NUCLEOTIDE SEQUENCE</scope>
</reference>